<dbReference type="InterPro" id="IPR036388">
    <property type="entry name" value="WH-like_DNA-bd_sf"/>
</dbReference>
<feature type="region of interest" description="Disordered" evidence="1">
    <location>
        <begin position="475"/>
        <end position="521"/>
    </location>
</feature>
<evidence type="ECO:0000256" key="1">
    <source>
        <dbReference type="SAM" id="MobiDB-lite"/>
    </source>
</evidence>
<dbReference type="Pfam" id="PF13384">
    <property type="entry name" value="HTH_23"/>
    <property type="match status" value="1"/>
</dbReference>
<dbReference type="InterPro" id="IPR009004">
    <property type="entry name" value="Transposase_Mu_C"/>
</dbReference>
<evidence type="ECO:0000313" key="3">
    <source>
        <dbReference type="EMBL" id="QBD74473.1"/>
    </source>
</evidence>
<dbReference type="InterPro" id="IPR001584">
    <property type="entry name" value="Integrase_cat-core"/>
</dbReference>
<dbReference type="AlphaFoldDB" id="A0A4P6JHQ7"/>
<keyword evidence="5" id="KW-1185">Reference proteome</keyword>
<dbReference type="KEGG" id="kbs:EPA93_15520"/>
<dbReference type="Gene3D" id="3.30.420.10">
    <property type="entry name" value="Ribonuclease H-like superfamily/Ribonuclease H"/>
    <property type="match status" value="1"/>
</dbReference>
<dbReference type="InterPro" id="IPR015378">
    <property type="entry name" value="Transposase-like_Mu_C"/>
</dbReference>
<dbReference type="Gene3D" id="1.10.10.10">
    <property type="entry name" value="Winged helix-like DNA-binding domain superfamily/Winged helix DNA-binding domain"/>
    <property type="match status" value="1"/>
</dbReference>
<dbReference type="PANTHER" id="PTHR35004">
    <property type="entry name" value="TRANSPOSASE RV3428C-RELATED"/>
    <property type="match status" value="1"/>
</dbReference>
<dbReference type="Gene3D" id="2.30.30.130">
    <property type="entry name" value="Transposase, Mu, C-terminal"/>
    <property type="match status" value="1"/>
</dbReference>
<dbReference type="SUPFAM" id="SSF46689">
    <property type="entry name" value="Homeodomain-like"/>
    <property type="match status" value="1"/>
</dbReference>
<feature type="domain" description="Integrase catalytic" evidence="2">
    <location>
        <begin position="156"/>
        <end position="355"/>
    </location>
</feature>
<proteinExistence type="predicted"/>
<gene>
    <name evidence="3" type="ORF">EPA93_00070</name>
    <name evidence="4" type="ORF">EPA93_15520</name>
</gene>
<dbReference type="EMBL" id="CP035758">
    <property type="protein sequence ID" value="QBD77323.1"/>
    <property type="molecule type" value="Genomic_DNA"/>
</dbReference>
<reference evidence="3 5" key="1">
    <citation type="submission" date="2019-01" db="EMBL/GenBank/DDBJ databases">
        <title>Ktedonosporobacter rubrisoli SCAWS-G2.</title>
        <authorList>
            <person name="Huang Y."/>
            <person name="Yan B."/>
        </authorList>
    </citation>
    <scope>NUCLEOTIDE SEQUENCE [LARGE SCALE GENOMIC DNA]</scope>
    <source>
        <strain evidence="3 5">SCAWS-G2</strain>
    </source>
</reference>
<dbReference type="GO" id="GO:0003676">
    <property type="term" value="F:nucleic acid binding"/>
    <property type="evidence" value="ECO:0007669"/>
    <property type="project" value="InterPro"/>
</dbReference>
<dbReference type="InterPro" id="IPR012337">
    <property type="entry name" value="RNaseH-like_sf"/>
</dbReference>
<dbReference type="Proteomes" id="UP000290365">
    <property type="component" value="Chromosome"/>
</dbReference>
<accession>A0A4P6JHQ7</accession>
<dbReference type="RefSeq" id="WP_129885072.1">
    <property type="nucleotide sequence ID" value="NZ_CP035758.1"/>
</dbReference>
<feature type="compositionally biased region" description="Low complexity" evidence="1">
    <location>
        <begin position="482"/>
        <end position="500"/>
    </location>
</feature>
<dbReference type="InterPro" id="IPR009057">
    <property type="entry name" value="Homeodomain-like_sf"/>
</dbReference>
<dbReference type="Gene3D" id="1.10.10.60">
    <property type="entry name" value="Homeodomain-like"/>
    <property type="match status" value="1"/>
</dbReference>
<dbReference type="InterPro" id="IPR036397">
    <property type="entry name" value="RNaseH_sf"/>
</dbReference>
<dbReference type="Pfam" id="PF09299">
    <property type="entry name" value="Mu-transpos_C"/>
    <property type="match status" value="1"/>
</dbReference>
<dbReference type="SUPFAM" id="SSF50610">
    <property type="entry name" value="mu transposase, C-terminal domain"/>
    <property type="match status" value="1"/>
</dbReference>
<dbReference type="Pfam" id="PF00665">
    <property type="entry name" value="rve"/>
    <property type="match status" value="1"/>
</dbReference>
<dbReference type="KEGG" id="kbs:EPA93_00070"/>
<dbReference type="PANTHER" id="PTHR35004:SF6">
    <property type="entry name" value="TRANSPOSASE"/>
    <property type="match status" value="1"/>
</dbReference>
<evidence type="ECO:0000259" key="2">
    <source>
        <dbReference type="PROSITE" id="PS50994"/>
    </source>
</evidence>
<organism evidence="3 5">
    <name type="scientific">Ktedonosporobacter rubrisoli</name>
    <dbReference type="NCBI Taxonomy" id="2509675"/>
    <lineage>
        <taxon>Bacteria</taxon>
        <taxon>Bacillati</taxon>
        <taxon>Chloroflexota</taxon>
        <taxon>Ktedonobacteria</taxon>
        <taxon>Ktedonobacterales</taxon>
        <taxon>Ktedonosporobacteraceae</taxon>
        <taxon>Ktedonosporobacter</taxon>
    </lineage>
</organism>
<sequence length="521" mass="59691">MKQERRVPSLTELTEEQRTEAYRRYEVVKECVEEGVPQTEVAREYGVPLSTLQRWVHQYREDGLCGLARQPRADRGTRRNLSEEVVKVIEGLALRKPRRSMATIHRQVSAIALTQGWEEPSYAQVYRIVKALSPALVTLAQEGAGSYREEYELLYRREAGRANEIWQADHCLLPIWVKDGQGKSARPWLTVIEDDKSRAIAGYRFSWSAPSAIQTALTLRQAIWRKEDPQWQVCGIPEVFYTDHGSDFTSVHLEQVGADLKMQLVFSQVGRPRGRGKIERFFQSVEQLFLERQPGYAPSEAWPKSVGQGAGKERAGVLTLWELEQCFREWLLSDYHRRVQKGHSRGPQERWEEGGLLPRMPESLEQLDLLLVQVARKRRVQQSGIAFEGYTYLDPTLSAYVGEEVMIRYDPIDLAEIRVFFQNRFVCRAICPELSGQTVSLKEIVAARQARRRDLRGELAERKALVKHYVKREAETSRRATAEQAVGGESGSSEAGSSPAKMQEQEAPVSTKTRLKRYRNE</sequence>
<evidence type="ECO:0000313" key="5">
    <source>
        <dbReference type="Proteomes" id="UP000290365"/>
    </source>
</evidence>
<dbReference type="PROSITE" id="PS50994">
    <property type="entry name" value="INTEGRASE"/>
    <property type="match status" value="1"/>
</dbReference>
<protein>
    <submittedName>
        <fullName evidence="3">Transposase</fullName>
    </submittedName>
</protein>
<evidence type="ECO:0000313" key="4">
    <source>
        <dbReference type="EMBL" id="QBD77323.1"/>
    </source>
</evidence>
<dbReference type="GO" id="GO:0015074">
    <property type="term" value="P:DNA integration"/>
    <property type="evidence" value="ECO:0007669"/>
    <property type="project" value="InterPro"/>
</dbReference>
<dbReference type="OrthoDB" id="150445at2"/>
<name>A0A4P6JHQ7_KTERU</name>
<dbReference type="EMBL" id="CP035758">
    <property type="protein sequence ID" value="QBD74473.1"/>
    <property type="molecule type" value="Genomic_DNA"/>
</dbReference>
<dbReference type="SUPFAM" id="SSF53098">
    <property type="entry name" value="Ribonuclease H-like"/>
    <property type="match status" value="1"/>
</dbReference>